<dbReference type="AlphaFoldDB" id="A0A2N3I2G9"/>
<dbReference type="RefSeq" id="WP_101260639.1">
    <property type="nucleotide sequence ID" value="NZ_MVDD01000003.1"/>
</dbReference>
<dbReference type="NCBIfam" id="NF033573">
    <property type="entry name" value="transpos_IS200"/>
    <property type="match status" value="1"/>
</dbReference>
<dbReference type="InterPro" id="IPR036515">
    <property type="entry name" value="Transposase_17_sf"/>
</dbReference>
<dbReference type="PANTHER" id="PTHR33360:SF2">
    <property type="entry name" value="TRANSPOSASE FOR INSERTION SEQUENCE ELEMENT IS200"/>
    <property type="match status" value="1"/>
</dbReference>
<gene>
    <name evidence="2" type="ORF">BZG02_06710</name>
</gene>
<organism evidence="2 3">
    <name type="scientific">Labilibaculum filiforme</name>
    <dbReference type="NCBI Taxonomy" id="1940526"/>
    <lineage>
        <taxon>Bacteria</taxon>
        <taxon>Pseudomonadati</taxon>
        <taxon>Bacteroidota</taxon>
        <taxon>Bacteroidia</taxon>
        <taxon>Marinilabiliales</taxon>
        <taxon>Marinifilaceae</taxon>
        <taxon>Labilibaculum</taxon>
    </lineage>
</organism>
<dbReference type="SUPFAM" id="SSF143422">
    <property type="entry name" value="Transposase IS200-like"/>
    <property type="match status" value="1"/>
</dbReference>
<dbReference type="EMBL" id="MVDD01000003">
    <property type="protein sequence ID" value="PKQ64492.1"/>
    <property type="molecule type" value="Genomic_DNA"/>
</dbReference>
<dbReference type="OrthoDB" id="9797997at2"/>
<protein>
    <submittedName>
        <fullName evidence="2">Transposase</fullName>
    </submittedName>
</protein>
<comment type="caution">
    <text evidence="2">The sequence shown here is derived from an EMBL/GenBank/DDBJ whole genome shotgun (WGS) entry which is preliminary data.</text>
</comment>
<evidence type="ECO:0000259" key="1">
    <source>
        <dbReference type="SMART" id="SM01321"/>
    </source>
</evidence>
<dbReference type="Pfam" id="PF01797">
    <property type="entry name" value="Y1_Tnp"/>
    <property type="match status" value="1"/>
</dbReference>
<dbReference type="GO" id="GO:0006313">
    <property type="term" value="P:DNA transposition"/>
    <property type="evidence" value="ECO:0007669"/>
    <property type="project" value="InterPro"/>
</dbReference>
<sequence>MPQSLAKVYIHIVFSTKYCKPIIKKEIQKDLHAYMVGTIANLKSYTNEIYANTDHVHILCNLPRTITLADFISKIKSSSSKWIKENGVLNFGWQNGYGVFSVSSSKIEIVAKYIRSQEEHHKKKSFKDELRAFFKEYGIDYDERYVWD</sequence>
<accession>A0A2N3I2G9</accession>
<proteinExistence type="predicted"/>
<dbReference type="Proteomes" id="UP000233535">
    <property type="component" value="Unassembled WGS sequence"/>
</dbReference>
<dbReference type="Gene3D" id="3.30.70.1290">
    <property type="entry name" value="Transposase IS200-like"/>
    <property type="match status" value="1"/>
</dbReference>
<dbReference type="SMART" id="SM01321">
    <property type="entry name" value="Y1_Tnp"/>
    <property type="match status" value="1"/>
</dbReference>
<dbReference type="GO" id="GO:0003677">
    <property type="term" value="F:DNA binding"/>
    <property type="evidence" value="ECO:0007669"/>
    <property type="project" value="InterPro"/>
</dbReference>
<evidence type="ECO:0000313" key="2">
    <source>
        <dbReference type="EMBL" id="PKQ64492.1"/>
    </source>
</evidence>
<name>A0A2N3I2G9_9BACT</name>
<feature type="domain" description="Transposase IS200-like" evidence="1">
    <location>
        <begin position="5"/>
        <end position="117"/>
    </location>
</feature>
<evidence type="ECO:0000313" key="3">
    <source>
        <dbReference type="Proteomes" id="UP000233535"/>
    </source>
</evidence>
<keyword evidence="3" id="KW-1185">Reference proteome</keyword>
<dbReference type="InterPro" id="IPR002686">
    <property type="entry name" value="Transposase_17"/>
</dbReference>
<reference evidence="2 3" key="1">
    <citation type="journal article" date="2017" name="Front. Microbiol.">
        <title>Labilibaculum manganireducens gen. nov., sp. nov. and Labilibaculum filiforme sp. nov., Novel Bacteroidetes Isolated from Subsurface Sediments of the Baltic Sea.</title>
        <authorList>
            <person name="Vandieken V."/>
            <person name="Marshall I.P."/>
            <person name="Niemann H."/>
            <person name="Engelen B."/>
            <person name="Cypionka H."/>
        </authorList>
    </citation>
    <scope>NUCLEOTIDE SEQUENCE [LARGE SCALE GENOMIC DNA]</scope>
    <source>
        <strain evidence="2 3">59.16B</strain>
    </source>
</reference>
<dbReference type="GO" id="GO:0004803">
    <property type="term" value="F:transposase activity"/>
    <property type="evidence" value="ECO:0007669"/>
    <property type="project" value="InterPro"/>
</dbReference>
<dbReference type="PANTHER" id="PTHR33360">
    <property type="entry name" value="TRANSPOSASE FOR INSERTION SEQUENCE ELEMENT IS200"/>
    <property type="match status" value="1"/>
</dbReference>